<feature type="compositionally biased region" description="Polar residues" evidence="1">
    <location>
        <begin position="56"/>
        <end position="65"/>
    </location>
</feature>
<name>A0A9Q3B9T8_9BASI</name>
<feature type="compositionally biased region" description="Polar residues" evidence="1">
    <location>
        <begin position="23"/>
        <end position="36"/>
    </location>
</feature>
<dbReference type="EMBL" id="AVOT02000131">
    <property type="protein sequence ID" value="MBW0461255.1"/>
    <property type="molecule type" value="Genomic_DNA"/>
</dbReference>
<evidence type="ECO:0000313" key="3">
    <source>
        <dbReference type="Proteomes" id="UP000765509"/>
    </source>
</evidence>
<sequence>MFAIPTNEFPQLQVPSNDDHHSSISTSFNPSMNQPSIHEKNNSNQNASQNLNILSRQSSNPNLNDQDYKFKDD</sequence>
<feature type="region of interest" description="Disordered" evidence="1">
    <location>
        <begin position="1"/>
        <end position="73"/>
    </location>
</feature>
<protein>
    <submittedName>
        <fullName evidence="2">Uncharacterized protein</fullName>
    </submittedName>
</protein>
<evidence type="ECO:0000313" key="2">
    <source>
        <dbReference type="EMBL" id="MBW0461255.1"/>
    </source>
</evidence>
<evidence type="ECO:0000256" key="1">
    <source>
        <dbReference type="SAM" id="MobiDB-lite"/>
    </source>
</evidence>
<comment type="caution">
    <text evidence="2">The sequence shown here is derived from an EMBL/GenBank/DDBJ whole genome shotgun (WGS) entry which is preliminary data.</text>
</comment>
<keyword evidence="3" id="KW-1185">Reference proteome</keyword>
<organism evidence="2 3">
    <name type="scientific">Austropuccinia psidii MF-1</name>
    <dbReference type="NCBI Taxonomy" id="1389203"/>
    <lineage>
        <taxon>Eukaryota</taxon>
        <taxon>Fungi</taxon>
        <taxon>Dikarya</taxon>
        <taxon>Basidiomycota</taxon>
        <taxon>Pucciniomycotina</taxon>
        <taxon>Pucciniomycetes</taxon>
        <taxon>Pucciniales</taxon>
        <taxon>Sphaerophragmiaceae</taxon>
        <taxon>Austropuccinia</taxon>
    </lineage>
</organism>
<dbReference type="Proteomes" id="UP000765509">
    <property type="component" value="Unassembled WGS sequence"/>
</dbReference>
<gene>
    <name evidence="2" type="ORF">O181_000970</name>
</gene>
<dbReference type="AlphaFoldDB" id="A0A9Q3B9T8"/>
<feature type="compositionally biased region" description="Low complexity" evidence="1">
    <location>
        <begin position="42"/>
        <end position="55"/>
    </location>
</feature>
<reference evidence="2" key="1">
    <citation type="submission" date="2021-03" db="EMBL/GenBank/DDBJ databases">
        <title>Draft genome sequence of rust myrtle Austropuccinia psidii MF-1, a brazilian biotype.</title>
        <authorList>
            <person name="Quecine M.C."/>
            <person name="Pachon D.M.R."/>
            <person name="Bonatelli M.L."/>
            <person name="Correr F.H."/>
            <person name="Franceschini L.M."/>
            <person name="Leite T.F."/>
            <person name="Margarido G.R.A."/>
            <person name="Almeida C.A."/>
            <person name="Ferrarezi J.A."/>
            <person name="Labate C.A."/>
        </authorList>
    </citation>
    <scope>NUCLEOTIDE SEQUENCE</scope>
    <source>
        <strain evidence="2">MF-1</strain>
    </source>
</reference>
<accession>A0A9Q3B9T8</accession>
<proteinExistence type="predicted"/>